<keyword evidence="2" id="KW-0812">Transmembrane</keyword>
<feature type="transmembrane region" description="Helical" evidence="2">
    <location>
        <begin position="259"/>
        <end position="277"/>
    </location>
</feature>
<keyword evidence="2" id="KW-1133">Transmembrane helix</keyword>
<evidence type="ECO:0000256" key="2">
    <source>
        <dbReference type="SAM" id="Phobius"/>
    </source>
</evidence>
<evidence type="ECO:0000256" key="1">
    <source>
        <dbReference type="ARBA" id="ARBA00022679"/>
    </source>
</evidence>
<dbReference type="SUPFAM" id="SSF53335">
    <property type="entry name" value="S-adenosyl-L-methionine-dependent methyltransferases"/>
    <property type="match status" value="1"/>
</dbReference>
<proteinExistence type="predicted"/>
<dbReference type="Gene3D" id="3.40.50.150">
    <property type="entry name" value="Vaccinia Virus protein VP39"/>
    <property type="match status" value="1"/>
</dbReference>
<dbReference type="InterPro" id="IPR029063">
    <property type="entry name" value="SAM-dependent_MTases_sf"/>
</dbReference>
<reference evidence="3 4" key="1">
    <citation type="submission" date="2021-03" db="EMBL/GenBank/DDBJ databases">
        <title>novel species isolated from a fishpond in China.</title>
        <authorList>
            <person name="Lu H."/>
            <person name="Cai Z."/>
        </authorList>
    </citation>
    <scope>NUCLEOTIDE SEQUENCE [LARGE SCALE GENOMIC DNA]</scope>
    <source>
        <strain evidence="3 4">YJ13C</strain>
    </source>
</reference>
<accession>A0ABS3CC12</accession>
<organism evidence="3 4">
    <name type="scientific">Algoriphagus pacificus</name>
    <dbReference type="NCBI Taxonomy" id="2811234"/>
    <lineage>
        <taxon>Bacteria</taxon>
        <taxon>Pseudomonadati</taxon>
        <taxon>Bacteroidota</taxon>
        <taxon>Cytophagia</taxon>
        <taxon>Cytophagales</taxon>
        <taxon>Cyclobacteriaceae</taxon>
        <taxon>Algoriphagus</taxon>
    </lineage>
</organism>
<dbReference type="RefSeq" id="WP_206585281.1">
    <property type="nucleotide sequence ID" value="NZ_JAFKCU010000001.1"/>
</dbReference>
<keyword evidence="4" id="KW-1185">Reference proteome</keyword>
<dbReference type="GO" id="GO:0032259">
    <property type="term" value="P:methylation"/>
    <property type="evidence" value="ECO:0007669"/>
    <property type="project" value="UniProtKB-KW"/>
</dbReference>
<comment type="caution">
    <text evidence="3">The sequence shown here is derived from an EMBL/GenBank/DDBJ whole genome shotgun (WGS) entry which is preliminary data.</text>
</comment>
<gene>
    <name evidence="3" type="ORF">J0A69_04370</name>
</gene>
<protein>
    <submittedName>
        <fullName evidence="3">Class I SAM-dependent methyltransferase</fullName>
    </submittedName>
</protein>
<keyword evidence="1" id="KW-0808">Transferase</keyword>
<dbReference type="EMBL" id="JAFKCU010000001">
    <property type="protein sequence ID" value="MBN7814647.1"/>
    <property type="molecule type" value="Genomic_DNA"/>
</dbReference>
<name>A0ABS3CC12_9BACT</name>
<evidence type="ECO:0000313" key="3">
    <source>
        <dbReference type="EMBL" id="MBN7814647.1"/>
    </source>
</evidence>
<evidence type="ECO:0000313" key="4">
    <source>
        <dbReference type="Proteomes" id="UP000664480"/>
    </source>
</evidence>
<dbReference type="PANTHER" id="PTHR43861">
    <property type="entry name" value="TRANS-ACONITATE 2-METHYLTRANSFERASE-RELATED"/>
    <property type="match status" value="1"/>
</dbReference>
<keyword evidence="2" id="KW-0472">Membrane</keyword>
<dbReference type="GO" id="GO:0008168">
    <property type="term" value="F:methyltransferase activity"/>
    <property type="evidence" value="ECO:0007669"/>
    <property type="project" value="UniProtKB-KW"/>
</dbReference>
<keyword evidence="3" id="KW-0489">Methyltransferase</keyword>
<sequence>MRQIICPVCHAEPSFAPEEFSIIHCDSCRVRWTYIPNEIDADALYEDEVYSVVDNRESIFEKIIFKEVEKVLKRARKIAPGLHHLLDFGCGKGHFLKVAKGEGFSVLGIETAKNRADFAREKYLLEVKNEFYRGGKIESGDFDFITLNHVLEHLPDPMGLLKELLDQNLSSGGLAYIEVPRANSLQANWSGSHWMHWDIPKHLTHWTETILVNEMEKIGYKKVGSRKFSFHLGVLGMLQTLLSKVGFKENLILRLKRKKTIGLLFLIVLFIPFAWILEGLSTVFNKSGILGVYFEKK</sequence>
<dbReference type="Proteomes" id="UP000664480">
    <property type="component" value="Unassembled WGS sequence"/>
</dbReference>
<dbReference type="Pfam" id="PF13489">
    <property type="entry name" value="Methyltransf_23"/>
    <property type="match status" value="1"/>
</dbReference>
<dbReference type="PANTHER" id="PTHR43861:SF3">
    <property type="entry name" value="PUTATIVE (AFU_ORTHOLOGUE AFUA_2G14390)-RELATED"/>
    <property type="match status" value="1"/>
</dbReference>
<dbReference type="CDD" id="cd02440">
    <property type="entry name" value="AdoMet_MTases"/>
    <property type="match status" value="1"/>
</dbReference>